<keyword evidence="6" id="KW-1185">Reference proteome</keyword>
<dbReference type="PANTHER" id="PTHR32089:SF112">
    <property type="entry name" value="LYSOZYME-LIKE PROTEIN-RELATED"/>
    <property type="match status" value="1"/>
</dbReference>
<organism evidence="5 6">
    <name type="scientific">Treponema saccharophilum DSM 2985</name>
    <dbReference type="NCBI Taxonomy" id="907348"/>
    <lineage>
        <taxon>Bacteria</taxon>
        <taxon>Pseudomonadati</taxon>
        <taxon>Spirochaetota</taxon>
        <taxon>Spirochaetia</taxon>
        <taxon>Spirochaetales</taxon>
        <taxon>Treponemataceae</taxon>
        <taxon>Treponema</taxon>
    </lineage>
</organism>
<evidence type="ECO:0000256" key="3">
    <source>
        <dbReference type="SAM" id="Phobius"/>
    </source>
</evidence>
<feature type="domain" description="Methyl-accepting transducer" evidence="4">
    <location>
        <begin position="247"/>
        <end position="490"/>
    </location>
</feature>
<evidence type="ECO:0000313" key="6">
    <source>
        <dbReference type="Proteomes" id="UP000003571"/>
    </source>
</evidence>
<protein>
    <submittedName>
        <fullName evidence="5">Methyl-accepting chemotaxis sensory transducer</fullName>
    </submittedName>
</protein>
<dbReference type="GO" id="GO:0007165">
    <property type="term" value="P:signal transduction"/>
    <property type="evidence" value="ECO:0007669"/>
    <property type="project" value="UniProtKB-KW"/>
</dbReference>
<keyword evidence="3" id="KW-1133">Transmembrane helix</keyword>
<dbReference type="EMBL" id="AGRW01000050">
    <property type="protein sequence ID" value="EIC01382.1"/>
    <property type="molecule type" value="Genomic_DNA"/>
</dbReference>
<evidence type="ECO:0000256" key="2">
    <source>
        <dbReference type="PROSITE-ProRule" id="PRU00284"/>
    </source>
</evidence>
<dbReference type="Pfam" id="PF00015">
    <property type="entry name" value="MCPsignal"/>
    <property type="match status" value="1"/>
</dbReference>
<dbReference type="eggNOG" id="COG0840">
    <property type="taxonomic scope" value="Bacteria"/>
</dbReference>
<keyword evidence="3" id="KW-0812">Transmembrane</keyword>
<dbReference type="InterPro" id="IPR004089">
    <property type="entry name" value="MCPsignal_dom"/>
</dbReference>
<sequence length="510" mass="56148">MVSMSIFSKFTYLIFLTTYLGIFFLRIFHFGFIYERPSAILLECIPTVSISFLLIVSCLIVERPILRKFEEIIKKGRKSRGSLTESDIAECMRCYKKFDIAIAAGDAVGFLLGAGSTSIIEAAKGIVPFEPAIFIIIELQSVGVGFLCYTINVFLIKRVLMAGCMKEIGMPVNENLSQNLNIAIVTSIYLSVMNMMTIPINLLKNGGEGAFQRFVVYFVIGASLNMLICFVTYSLIIRRIQEREKRVSRTLLEETKKLAESTKKSASTSCDQSAAVKEIVATMHDSTELANNIGNKVKHVTGLAEKSRDAVVVGSQALQKNMQELIEIKNTNLLTIEEIKELNKKINGVWDIVSIINNVADQTKIIAFNAELEASSSGEAGKNFHIVATEIRRLSDNIIDSIKEIREIINEIQHASDTLILDSEKSSSQIDAGCESASALESGFSSIMASSNATAESTREILDFVGQMTISSEQIFITLQQIAHGIEDFSVSTTNISTSSEAVKEIASQL</sequence>
<feature type="transmembrane region" description="Helical" evidence="3">
    <location>
        <begin position="40"/>
        <end position="61"/>
    </location>
</feature>
<dbReference type="GO" id="GO:0016020">
    <property type="term" value="C:membrane"/>
    <property type="evidence" value="ECO:0007669"/>
    <property type="project" value="InterPro"/>
</dbReference>
<gene>
    <name evidence="5" type="ORF">TresaDRAFT_1274</name>
</gene>
<comment type="caution">
    <text evidence="5">The sequence shown here is derived from an EMBL/GenBank/DDBJ whole genome shotgun (WGS) entry which is preliminary data.</text>
</comment>
<dbReference type="AlphaFoldDB" id="H7ELX4"/>
<evidence type="ECO:0000259" key="4">
    <source>
        <dbReference type="PROSITE" id="PS50111"/>
    </source>
</evidence>
<dbReference type="Gene3D" id="1.10.287.950">
    <property type="entry name" value="Methyl-accepting chemotaxis protein"/>
    <property type="match status" value="1"/>
</dbReference>
<accession>H7ELX4</accession>
<dbReference type="SMART" id="SM00283">
    <property type="entry name" value="MA"/>
    <property type="match status" value="1"/>
</dbReference>
<dbReference type="STRING" id="907348.TresaDRAFT_1274"/>
<keyword evidence="1 2" id="KW-0807">Transducer</keyword>
<dbReference type="PATRIC" id="fig|907348.3.peg.1921"/>
<name>H7ELX4_9SPIR</name>
<dbReference type="PROSITE" id="PS50111">
    <property type="entry name" value="CHEMOTAXIS_TRANSDUC_2"/>
    <property type="match status" value="1"/>
</dbReference>
<proteinExistence type="predicted"/>
<feature type="transmembrane region" description="Helical" evidence="3">
    <location>
        <begin position="100"/>
        <end position="120"/>
    </location>
</feature>
<feature type="transmembrane region" description="Helical" evidence="3">
    <location>
        <begin position="12"/>
        <end position="34"/>
    </location>
</feature>
<keyword evidence="3" id="KW-0472">Membrane</keyword>
<dbReference type="Proteomes" id="UP000003571">
    <property type="component" value="Unassembled WGS sequence"/>
</dbReference>
<feature type="transmembrane region" description="Helical" evidence="3">
    <location>
        <begin position="180"/>
        <end position="202"/>
    </location>
</feature>
<dbReference type="SUPFAM" id="SSF58104">
    <property type="entry name" value="Methyl-accepting chemotaxis protein (MCP) signaling domain"/>
    <property type="match status" value="1"/>
</dbReference>
<feature type="transmembrane region" description="Helical" evidence="3">
    <location>
        <begin position="214"/>
        <end position="236"/>
    </location>
</feature>
<reference evidence="5 6" key="1">
    <citation type="submission" date="2011-09" db="EMBL/GenBank/DDBJ databases">
        <title>The draft genome of Treponema saccharophilum DSM 2985.</title>
        <authorList>
            <consortium name="US DOE Joint Genome Institute (JGI-PGF)"/>
            <person name="Lucas S."/>
            <person name="Copeland A."/>
            <person name="Lapidus A."/>
            <person name="Glavina del Rio T."/>
            <person name="Dalin E."/>
            <person name="Tice H."/>
            <person name="Bruce D."/>
            <person name="Goodwin L."/>
            <person name="Pitluck S."/>
            <person name="Peters L."/>
            <person name="Kyrpides N."/>
            <person name="Mavromatis K."/>
            <person name="Ivanova N."/>
            <person name="Markowitz V."/>
            <person name="Cheng J.-F."/>
            <person name="Hugenholtz P."/>
            <person name="Woyke T."/>
            <person name="Wu D."/>
            <person name="Gronow S."/>
            <person name="Wellnitz S."/>
            <person name="Brambilla E."/>
            <person name="Klenk H.-P."/>
            <person name="Eisen J.A."/>
        </authorList>
    </citation>
    <scope>NUCLEOTIDE SEQUENCE [LARGE SCALE GENOMIC DNA]</scope>
    <source>
        <strain evidence="5 6">DSM 2985</strain>
    </source>
</reference>
<evidence type="ECO:0000256" key="1">
    <source>
        <dbReference type="ARBA" id="ARBA00023224"/>
    </source>
</evidence>
<feature type="transmembrane region" description="Helical" evidence="3">
    <location>
        <begin position="132"/>
        <end position="156"/>
    </location>
</feature>
<evidence type="ECO:0000313" key="5">
    <source>
        <dbReference type="EMBL" id="EIC01382.1"/>
    </source>
</evidence>
<dbReference type="PANTHER" id="PTHR32089">
    <property type="entry name" value="METHYL-ACCEPTING CHEMOTAXIS PROTEIN MCPB"/>
    <property type="match status" value="1"/>
</dbReference>